<proteinExistence type="predicted"/>
<dbReference type="OrthoDB" id="6923966at2759"/>
<gene>
    <name evidence="1" type="ORF">PMACD_LOCUS8286</name>
</gene>
<evidence type="ECO:0000313" key="1">
    <source>
        <dbReference type="EMBL" id="CAF4865459.1"/>
    </source>
</evidence>
<name>A0A821T2E2_9NEOP</name>
<dbReference type="Proteomes" id="UP000663880">
    <property type="component" value="Unassembled WGS sequence"/>
</dbReference>
<dbReference type="EMBL" id="CAJOBZ010000021">
    <property type="protein sequence ID" value="CAF4865459.1"/>
    <property type="molecule type" value="Genomic_DNA"/>
</dbReference>
<keyword evidence="2" id="KW-1185">Reference proteome</keyword>
<accession>A0A821T2E2</accession>
<comment type="caution">
    <text evidence="1">The sequence shown here is derived from an EMBL/GenBank/DDBJ whole genome shotgun (WGS) entry which is preliminary data.</text>
</comment>
<dbReference type="AlphaFoldDB" id="A0A821T2E2"/>
<sequence>MQKALPVVSPRQCSRAAAREYRDRYPNRDHFPDYRVFMRVHNTYMEGVLPGQKALRAGRPLVQFENEDQVLMEANLDPDKASTGHIRNSGSPRSTVQHLFKESKYLPTLAKGARRCALLTMNLECRFCREMAKIP</sequence>
<reference evidence="1" key="1">
    <citation type="submission" date="2021-02" db="EMBL/GenBank/DDBJ databases">
        <authorList>
            <person name="Steward A R."/>
        </authorList>
    </citation>
    <scope>NUCLEOTIDE SEQUENCE</scope>
</reference>
<evidence type="ECO:0008006" key="3">
    <source>
        <dbReference type="Google" id="ProtNLM"/>
    </source>
</evidence>
<evidence type="ECO:0000313" key="2">
    <source>
        <dbReference type="Proteomes" id="UP000663880"/>
    </source>
</evidence>
<protein>
    <recommendedName>
        <fullName evidence="3">DUF4817 domain-containing protein</fullName>
    </recommendedName>
</protein>
<organism evidence="1 2">
    <name type="scientific">Pieris macdunnoughi</name>
    <dbReference type="NCBI Taxonomy" id="345717"/>
    <lineage>
        <taxon>Eukaryota</taxon>
        <taxon>Metazoa</taxon>
        <taxon>Ecdysozoa</taxon>
        <taxon>Arthropoda</taxon>
        <taxon>Hexapoda</taxon>
        <taxon>Insecta</taxon>
        <taxon>Pterygota</taxon>
        <taxon>Neoptera</taxon>
        <taxon>Endopterygota</taxon>
        <taxon>Lepidoptera</taxon>
        <taxon>Glossata</taxon>
        <taxon>Ditrysia</taxon>
        <taxon>Papilionoidea</taxon>
        <taxon>Pieridae</taxon>
        <taxon>Pierinae</taxon>
        <taxon>Pieris</taxon>
    </lineage>
</organism>